<evidence type="ECO:0000256" key="3">
    <source>
        <dbReference type="ARBA" id="ARBA00004742"/>
    </source>
</evidence>
<evidence type="ECO:0000259" key="11">
    <source>
        <dbReference type="Pfam" id="PF00291"/>
    </source>
</evidence>
<dbReference type="PANTHER" id="PTHR48078:SF2">
    <property type="entry name" value="CATABOLIC L-SERINE_THREONINE DEHYDRATASE"/>
    <property type="match status" value="1"/>
</dbReference>
<reference evidence="12" key="2">
    <citation type="submission" date="2014-06" db="EMBL/GenBank/DDBJ databases">
        <title>The complete genome of Blastobotrys (Arxula) adeninivorans LS3 - a yeast of biotechnological interest.</title>
        <authorList>
            <person name="Kunze G."/>
            <person name="Gaillardin C."/>
            <person name="Czernicka M."/>
            <person name="Durrens P."/>
            <person name="Martin T."/>
            <person name="Boer E."/>
            <person name="Gabaldon T."/>
            <person name="Cruz J."/>
            <person name="Talla E."/>
            <person name="Marck C."/>
            <person name="Goffeau A."/>
            <person name="Barbe V."/>
            <person name="Baret P."/>
            <person name="Baronian K."/>
            <person name="Beier S."/>
            <person name="Bleykasten C."/>
            <person name="Bode R."/>
            <person name="Casaregola S."/>
            <person name="Despons L."/>
            <person name="Fairhead C."/>
            <person name="Giersberg M."/>
            <person name="Gierski P."/>
            <person name="Hahnel U."/>
            <person name="Hartmann A."/>
            <person name="Jankowska D."/>
            <person name="Jubin C."/>
            <person name="Jung P."/>
            <person name="Lafontaine I."/>
            <person name="Leh-Louis V."/>
            <person name="Lemaire M."/>
            <person name="Marcet-Houben M."/>
            <person name="Mascher M."/>
            <person name="Morel G."/>
            <person name="Richard G.-F."/>
            <person name="Riechen J."/>
            <person name="Sacerdot C."/>
            <person name="Sarkar A."/>
            <person name="Savel G."/>
            <person name="Schacherer J."/>
            <person name="Sherman D."/>
            <person name="Straub M.-L."/>
            <person name="Stein N."/>
            <person name="Thierry A."/>
            <person name="Trautwein-Schult A."/>
            <person name="Westhof E."/>
            <person name="Worch S."/>
            <person name="Dujon B."/>
            <person name="Souciet J.-L."/>
            <person name="Wincker P."/>
            <person name="Scholz U."/>
            <person name="Neuveglise N."/>
        </authorList>
    </citation>
    <scope>NUCLEOTIDE SEQUENCE</scope>
    <source>
        <strain evidence="12">LS3</strain>
    </source>
</reference>
<dbReference type="GO" id="GO:0003941">
    <property type="term" value="F:L-serine ammonia-lyase activity"/>
    <property type="evidence" value="ECO:0007669"/>
    <property type="project" value="UniProtKB-EC"/>
</dbReference>
<feature type="domain" description="Tryptophan synthase beta chain-like PALP" evidence="11">
    <location>
        <begin position="6"/>
        <end position="308"/>
    </location>
</feature>
<keyword evidence="7" id="KW-0963">Cytoplasm</keyword>
<evidence type="ECO:0000256" key="5">
    <source>
        <dbReference type="ARBA" id="ARBA00012093"/>
    </source>
</evidence>
<comment type="similarity">
    <text evidence="4">Belongs to the serine/threonine dehydratase family.</text>
</comment>
<evidence type="ECO:0000256" key="6">
    <source>
        <dbReference type="ARBA" id="ARBA00022432"/>
    </source>
</evidence>
<sequence length="322" mass="34364">MTVKHSQAYVQTPLIESPYLSAINGCNVYLKLENTQPSGSFKLRGLGTLVSQRVNSSPKVHFFTSSGGNAGLAVATAARSYQKPCTVVVPSTTKQAMIRRLEKLGAEVIVHGNQWSEADRYLREELMTSTPDNVDAVYCHPFDDPVVWEGHSTMVDEIASQLNAKPDAVILSVGGGGLYNGVIKGMERNGWLDSVPVIAVETEGAPTLHKSIEAGKNIVLPEIKTVATSLGAAYVTKTTLDNAMNKSQTKSVLVTDKEATSAVYQFADDHKFVIEPACGAALAIGYEDKLKGLVDLKPTSNVVVIVCGGCAVPVDQLASMKP</sequence>
<dbReference type="GO" id="GO:0005737">
    <property type="term" value="C:cytoplasm"/>
    <property type="evidence" value="ECO:0007669"/>
    <property type="project" value="UniProtKB-SubCell"/>
</dbReference>
<dbReference type="InterPro" id="IPR050147">
    <property type="entry name" value="Ser/Thr_Dehydratase"/>
</dbReference>
<comment type="catalytic activity">
    <reaction evidence="10">
        <text>L-serine = pyruvate + NH4(+)</text>
        <dbReference type="Rhea" id="RHEA:19169"/>
        <dbReference type="ChEBI" id="CHEBI:15361"/>
        <dbReference type="ChEBI" id="CHEBI:28938"/>
        <dbReference type="ChEBI" id="CHEBI:33384"/>
        <dbReference type="EC" id="4.3.1.17"/>
    </reaction>
</comment>
<keyword evidence="6" id="KW-0312">Gluconeogenesis</keyword>
<reference evidence="12" key="1">
    <citation type="submission" date="2014-02" db="EMBL/GenBank/DDBJ databases">
        <authorList>
            <person name="Genoscope - CEA"/>
        </authorList>
    </citation>
    <scope>NUCLEOTIDE SEQUENCE</scope>
    <source>
        <strain evidence="12">LS3</strain>
    </source>
</reference>
<dbReference type="AlphaFoldDB" id="A0A060TBG1"/>
<dbReference type="InterPro" id="IPR000634">
    <property type="entry name" value="Ser/Thr_deHydtase_PyrdxlP-BS"/>
</dbReference>
<dbReference type="InterPro" id="IPR001926">
    <property type="entry name" value="TrpB-like_PALP"/>
</dbReference>
<comment type="pathway">
    <text evidence="3">Carbohydrate biosynthesis; gluconeogenesis.</text>
</comment>
<dbReference type="GO" id="GO:0006094">
    <property type="term" value="P:gluconeogenesis"/>
    <property type="evidence" value="ECO:0007669"/>
    <property type="project" value="UniProtKB-KW"/>
</dbReference>
<dbReference type="PhylomeDB" id="A0A060TBG1"/>
<evidence type="ECO:0000256" key="10">
    <source>
        <dbReference type="ARBA" id="ARBA00049406"/>
    </source>
</evidence>
<evidence type="ECO:0000256" key="7">
    <source>
        <dbReference type="ARBA" id="ARBA00022490"/>
    </source>
</evidence>
<keyword evidence="9" id="KW-0456">Lyase</keyword>
<accession>A0A060TBG1</accession>
<gene>
    <name evidence="12" type="ORF">GNLVRS02_ARAD1D31438g</name>
</gene>
<dbReference type="GO" id="GO:0009097">
    <property type="term" value="P:isoleucine biosynthetic process"/>
    <property type="evidence" value="ECO:0007669"/>
    <property type="project" value="TreeGrafter"/>
</dbReference>
<dbReference type="GO" id="GO:0004794">
    <property type="term" value="F:threonine deaminase activity"/>
    <property type="evidence" value="ECO:0007669"/>
    <property type="project" value="TreeGrafter"/>
</dbReference>
<proteinExistence type="inferred from homology"/>
<evidence type="ECO:0000256" key="2">
    <source>
        <dbReference type="ARBA" id="ARBA00004496"/>
    </source>
</evidence>
<evidence type="ECO:0000313" key="12">
    <source>
        <dbReference type="EMBL" id="CDP38293.1"/>
    </source>
</evidence>
<dbReference type="CDD" id="cd06448">
    <property type="entry name" value="L-Ser-dehyd"/>
    <property type="match status" value="1"/>
</dbReference>
<dbReference type="Pfam" id="PF00291">
    <property type="entry name" value="PALP"/>
    <property type="match status" value="1"/>
</dbReference>
<dbReference type="Gene3D" id="3.40.50.1100">
    <property type="match status" value="2"/>
</dbReference>
<dbReference type="PROSITE" id="PS00165">
    <property type="entry name" value="DEHYDRATASE_SER_THR"/>
    <property type="match status" value="1"/>
</dbReference>
<dbReference type="SUPFAM" id="SSF53686">
    <property type="entry name" value="Tryptophan synthase beta subunit-like PLP-dependent enzymes"/>
    <property type="match status" value="1"/>
</dbReference>
<comment type="cofactor">
    <cofactor evidence="1">
        <name>pyridoxal 5'-phosphate</name>
        <dbReference type="ChEBI" id="CHEBI:597326"/>
    </cofactor>
</comment>
<dbReference type="EC" id="4.3.1.17" evidence="5"/>
<dbReference type="GO" id="GO:0006565">
    <property type="term" value="P:L-serine catabolic process"/>
    <property type="evidence" value="ECO:0007669"/>
    <property type="project" value="TreeGrafter"/>
</dbReference>
<evidence type="ECO:0000256" key="9">
    <source>
        <dbReference type="ARBA" id="ARBA00023239"/>
    </source>
</evidence>
<dbReference type="EMBL" id="HG937694">
    <property type="protein sequence ID" value="CDP38293.1"/>
    <property type="molecule type" value="Genomic_DNA"/>
</dbReference>
<evidence type="ECO:0000256" key="1">
    <source>
        <dbReference type="ARBA" id="ARBA00001933"/>
    </source>
</evidence>
<evidence type="ECO:0000256" key="8">
    <source>
        <dbReference type="ARBA" id="ARBA00022898"/>
    </source>
</evidence>
<keyword evidence="8" id="KW-0663">Pyridoxal phosphate</keyword>
<dbReference type="GO" id="GO:0030170">
    <property type="term" value="F:pyridoxal phosphate binding"/>
    <property type="evidence" value="ECO:0007669"/>
    <property type="project" value="InterPro"/>
</dbReference>
<dbReference type="InterPro" id="IPR036052">
    <property type="entry name" value="TrpB-like_PALP_sf"/>
</dbReference>
<dbReference type="FunFam" id="3.40.50.1100:FF:000040">
    <property type="entry name" value="L-serine dehydratase, putative"/>
    <property type="match status" value="1"/>
</dbReference>
<evidence type="ECO:0000256" key="4">
    <source>
        <dbReference type="ARBA" id="ARBA00010869"/>
    </source>
</evidence>
<dbReference type="GO" id="GO:0006567">
    <property type="term" value="P:L-threonine catabolic process"/>
    <property type="evidence" value="ECO:0007669"/>
    <property type="project" value="TreeGrafter"/>
</dbReference>
<name>A0A060TBG1_BLAAD</name>
<protein>
    <recommendedName>
        <fullName evidence="5">L-serine ammonia-lyase</fullName>
        <ecNumber evidence="5">4.3.1.17</ecNumber>
    </recommendedName>
</protein>
<dbReference type="PANTHER" id="PTHR48078">
    <property type="entry name" value="THREONINE DEHYDRATASE, MITOCHONDRIAL-RELATED"/>
    <property type="match status" value="1"/>
</dbReference>
<organism evidence="12">
    <name type="scientific">Blastobotrys adeninivorans</name>
    <name type="common">Yeast</name>
    <name type="synonym">Arxula adeninivorans</name>
    <dbReference type="NCBI Taxonomy" id="409370"/>
    <lineage>
        <taxon>Eukaryota</taxon>
        <taxon>Fungi</taxon>
        <taxon>Dikarya</taxon>
        <taxon>Ascomycota</taxon>
        <taxon>Saccharomycotina</taxon>
        <taxon>Dipodascomycetes</taxon>
        <taxon>Dipodascales</taxon>
        <taxon>Trichomonascaceae</taxon>
        <taxon>Blastobotrys</taxon>
    </lineage>
</organism>
<comment type="subcellular location">
    <subcellularLocation>
        <location evidence="2">Cytoplasm</location>
    </subcellularLocation>
</comment>